<feature type="transmembrane region" description="Helical" evidence="8">
    <location>
        <begin position="101"/>
        <end position="120"/>
    </location>
</feature>
<comment type="similarity">
    <text evidence="2">Belongs to the bacterial sugar transferase family.</text>
</comment>
<dbReference type="EMBL" id="LAHD01000029">
    <property type="protein sequence ID" value="PHK04072.1"/>
    <property type="molecule type" value="Genomic_DNA"/>
</dbReference>
<dbReference type="GO" id="GO:0016020">
    <property type="term" value="C:membrane"/>
    <property type="evidence" value="ECO:0007669"/>
    <property type="project" value="UniProtKB-SubCell"/>
</dbReference>
<protein>
    <submittedName>
        <fullName evidence="10">Glucosyl transferase</fullName>
    </submittedName>
</protein>
<keyword evidence="7" id="KW-0175">Coiled coil</keyword>
<comment type="subcellular location">
    <subcellularLocation>
        <location evidence="1">Membrane</location>
        <topology evidence="1">Multi-pass membrane protein</topology>
    </subcellularLocation>
</comment>
<proteinExistence type="inferred from homology"/>
<dbReference type="RefSeq" id="WP_099067741.1">
    <property type="nucleotide sequence ID" value="NZ_LAHD01000029.1"/>
</dbReference>
<gene>
    <name evidence="10" type="ORF">VF08_12525</name>
</gene>
<organism evidence="10 11">
    <name type="scientific">Nostoc linckia z8</name>
    <dbReference type="NCBI Taxonomy" id="1628746"/>
    <lineage>
        <taxon>Bacteria</taxon>
        <taxon>Bacillati</taxon>
        <taxon>Cyanobacteriota</taxon>
        <taxon>Cyanophyceae</taxon>
        <taxon>Nostocales</taxon>
        <taxon>Nostocaceae</taxon>
        <taxon>Nostoc</taxon>
    </lineage>
</organism>
<keyword evidence="3 10" id="KW-0808">Transferase</keyword>
<feature type="transmembrane region" description="Helical" evidence="8">
    <location>
        <begin position="31"/>
        <end position="55"/>
    </location>
</feature>
<keyword evidence="4 8" id="KW-0812">Transmembrane</keyword>
<dbReference type="Proteomes" id="UP000222310">
    <property type="component" value="Unassembled WGS sequence"/>
</dbReference>
<name>A0A9Q6ELC8_NOSLI</name>
<dbReference type="Pfam" id="PF02397">
    <property type="entry name" value="Bac_transf"/>
    <property type="match status" value="1"/>
</dbReference>
<evidence type="ECO:0000313" key="10">
    <source>
        <dbReference type="EMBL" id="PHK04072.1"/>
    </source>
</evidence>
<dbReference type="AlphaFoldDB" id="A0A9Q6ELC8"/>
<dbReference type="PANTHER" id="PTHR30576">
    <property type="entry name" value="COLANIC BIOSYNTHESIS UDP-GLUCOSE LIPID CARRIER TRANSFERASE"/>
    <property type="match status" value="1"/>
</dbReference>
<evidence type="ECO:0000313" key="11">
    <source>
        <dbReference type="Proteomes" id="UP000222310"/>
    </source>
</evidence>
<keyword evidence="6 8" id="KW-0472">Membrane</keyword>
<feature type="domain" description="Bacterial sugar transferase" evidence="9">
    <location>
        <begin position="284"/>
        <end position="474"/>
    </location>
</feature>
<evidence type="ECO:0000256" key="2">
    <source>
        <dbReference type="ARBA" id="ARBA00006464"/>
    </source>
</evidence>
<dbReference type="InterPro" id="IPR017475">
    <property type="entry name" value="EPS_sugar_tfrase"/>
</dbReference>
<evidence type="ECO:0000256" key="5">
    <source>
        <dbReference type="ARBA" id="ARBA00022989"/>
    </source>
</evidence>
<evidence type="ECO:0000256" key="4">
    <source>
        <dbReference type="ARBA" id="ARBA00022692"/>
    </source>
</evidence>
<feature type="transmembrane region" description="Helical" evidence="8">
    <location>
        <begin position="132"/>
        <end position="156"/>
    </location>
</feature>
<sequence>MSNQSIATNQLSEVPLDLRASSIVKVRKGSWWLRLTTLFLVDCTLLSLAWILAGYQSADSFYSGSSINYLPIFITIGIQIGSLALEGVYREGQKRYDYLNITKSLTFAHGLILFICLIYQPIVDITSQRLILLSWLFSTFFVCTGRYSVNLVLEYLRKQKKIVRSSVFIISDHQDQEQIASFIKKEKHYIVSGTANANALDRYQRQQTLNQLNQLGVTEVFISWDALKNRMFLCWLFQASGIQVHIIPMELKPIYRNVEFNKVGGMPCLSLDCPIITGKDFWIKRICDFCVSTIFVMLTFPIYIAIAIAIKLDSPGTVFYKQTRIGLHGKQFKVWKFRTMRSDAEKLQKELEALNETKDGIIFKIKDDPRITRVGKFLRRYSLDELPQLFNVILGEMSIVGPRPLPTRDVDKFSEHHFIRHEVLPGVTGLWQVSGRSNILDFEQVIALDMSYIENWSLSLDFEILIKTVMVVLKKEGAY</sequence>
<evidence type="ECO:0000256" key="3">
    <source>
        <dbReference type="ARBA" id="ARBA00022679"/>
    </source>
</evidence>
<evidence type="ECO:0000259" key="9">
    <source>
        <dbReference type="Pfam" id="PF02397"/>
    </source>
</evidence>
<dbReference type="InterPro" id="IPR003362">
    <property type="entry name" value="Bact_transf"/>
</dbReference>
<comment type="caution">
    <text evidence="10">The sequence shown here is derived from an EMBL/GenBank/DDBJ whole genome shotgun (WGS) entry which is preliminary data.</text>
</comment>
<feature type="transmembrane region" description="Helical" evidence="8">
    <location>
        <begin position="289"/>
        <end position="310"/>
    </location>
</feature>
<evidence type="ECO:0000256" key="1">
    <source>
        <dbReference type="ARBA" id="ARBA00004141"/>
    </source>
</evidence>
<dbReference type="PANTHER" id="PTHR30576:SF23">
    <property type="entry name" value="GLUCOSYLTRANSFERASE"/>
    <property type="match status" value="1"/>
</dbReference>
<accession>A0A9Q6ELC8</accession>
<feature type="coiled-coil region" evidence="7">
    <location>
        <begin position="337"/>
        <end position="364"/>
    </location>
</feature>
<dbReference type="GeneID" id="57093277"/>
<dbReference type="NCBIfam" id="TIGR03025">
    <property type="entry name" value="EPS_sugtrans"/>
    <property type="match status" value="1"/>
</dbReference>
<keyword evidence="5 8" id="KW-1133">Transmembrane helix</keyword>
<dbReference type="GO" id="GO:0016780">
    <property type="term" value="F:phosphotransferase activity, for other substituted phosphate groups"/>
    <property type="evidence" value="ECO:0007669"/>
    <property type="project" value="TreeGrafter"/>
</dbReference>
<evidence type="ECO:0000256" key="6">
    <source>
        <dbReference type="ARBA" id="ARBA00023136"/>
    </source>
</evidence>
<evidence type="ECO:0000256" key="7">
    <source>
        <dbReference type="SAM" id="Coils"/>
    </source>
</evidence>
<reference evidence="10 11" key="1">
    <citation type="submission" date="2015-02" db="EMBL/GenBank/DDBJ databases">
        <title>Nostoc linckia genome annotation.</title>
        <authorList>
            <person name="Zhou Z."/>
        </authorList>
    </citation>
    <scope>NUCLEOTIDE SEQUENCE [LARGE SCALE GENOMIC DNA]</scope>
    <source>
        <strain evidence="11">z8</strain>
    </source>
</reference>
<feature type="transmembrane region" description="Helical" evidence="8">
    <location>
        <begin position="67"/>
        <end position="89"/>
    </location>
</feature>
<evidence type="ECO:0000256" key="8">
    <source>
        <dbReference type="SAM" id="Phobius"/>
    </source>
</evidence>